<name>A0ACC0C273_CATRO</name>
<reference evidence="2" key="1">
    <citation type="journal article" date="2023" name="Nat. Plants">
        <title>Single-cell RNA sequencing provides a high-resolution roadmap for understanding the multicellular compartmentation of specialized metabolism.</title>
        <authorList>
            <person name="Sun S."/>
            <person name="Shen X."/>
            <person name="Li Y."/>
            <person name="Li Y."/>
            <person name="Wang S."/>
            <person name="Li R."/>
            <person name="Zhang H."/>
            <person name="Shen G."/>
            <person name="Guo B."/>
            <person name="Wei J."/>
            <person name="Xu J."/>
            <person name="St-Pierre B."/>
            <person name="Chen S."/>
            <person name="Sun C."/>
        </authorList>
    </citation>
    <scope>NUCLEOTIDE SEQUENCE [LARGE SCALE GENOMIC DNA]</scope>
</reference>
<accession>A0ACC0C273</accession>
<sequence>MTVTISIFKFLQSTPDLNSNTLCQEKLTERESNPGSEMKEAEPEMAEEEGKMQQLRSKATELLLREEWKDSIEAYSNFISVVLNHIFKNHNQNPDPENLLKQQKSLCLAFSNRAEARFRLREYAAALKDCDEALKIESSHFKTLICKGKILFSLNRYGAALDCFRAANLDPQGTVNFETLNALLEKCKKFDFLSKTGSFDLSDWIMNGFREKIPELAEYIGAIEIKISEISGFGLFATKNVESGSVLLATKAIATERGILPQEEEDSGENAQLVMWKNFIDKVVESATKCSKTCSLINMLSTGGNEIDRQVPEVGFFRPEAEEEENNFLNQKVDVQKILSILDMNSLVEDSISAKVLGKYSGYYGVGLWLLPSFINHSCDPNVRRLHIGDHLIIHASRDIKAGEELTFAYFDVLQPFQNRKKQAENWGFICSCKRCRFEENLCHKQEMREVEMILGKGLDMGGAVYRLEEGMKRWMVRGKGKGYLRSSFWGAYSEAYQSEKVMRRWGRKIPSMGIIVDIIVDAIGSDERVVKVLVESLKRNGGLNIGCGMLEMEKVMKFGRGIYGKTMKKQALRTLLQL</sequence>
<dbReference type="EMBL" id="CM044702">
    <property type="protein sequence ID" value="KAI5678996.1"/>
    <property type="molecule type" value="Genomic_DNA"/>
</dbReference>
<organism evidence="1 2">
    <name type="scientific">Catharanthus roseus</name>
    <name type="common">Madagascar periwinkle</name>
    <name type="synonym">Vinca rosea</name>
    <dbReference type="NCBI Taxonomy" id="4058"/>
    <lineage>
        <taxon>Eukaryota</taxon>
        <taxon>Viridiplantae</taxon>
        <taxon>Streptophyta</taxon>
        <taxon>Embryophyta</taxon>
        <taxon>Tracheophyta</taxon>
        <taxon>Spermatophyta</taxon>
        <taxon>Magnoliopsida</taxon>
        <taxon>eudicotyledons</taxon>
        <taxon>Gunneridae</taxon>
        <taxon>Pentapetalae</taxon>
        <taxon>asterids</taxon>
        <taxon>lamiids</taxon>
        <taxon>Gentianales</taxon>
        <taxon>Apocynaceae</taxon>
        <taxon>Rauvolfioideae</taxon>
        <taxon>Vinceae</taxon>
        <taxon>Catharanthinae</taxon>
        <taxon>Catharanthus</taxon>
    </lineage>
</organism>
<keyword evidence="2" id="KW-1185">Reference proteome</keyword>
<dbReference type="Proteomes" id="UP001060085">
    <property type="component" value="Linkage Group LG02"/>
</dbReference>
<proteinExistence type="predicted"/>
<protein>
    <submittedName>
        <fullName evidence="1">Uncharacterized protein</fullName>
    </submittedName>
</protein>
<comment type="caution">
    <text evidence="1">The sequence shown here is derived from an EMBL/GenBank/DDBJ whole genome shotgun (WGS) entry which is preliminary data.</text>
</comment>
<evidence type="ECO:0000313" key="1">
    <source>
        <dbReference type="EMBL" id="KAI5678996.1"/>
    </source>
</evidence>
<gene>
    <name evidence="1" type="ORF">M9H77_09946</name>
</gene>
<evidence type="ECO:0000313" key="2">
    <source>
        <dbReference type="Proteomes" id="UP001060085"/>
    </source>
</evidence>